<dbReference type="EC" id="2.4.1.301" evidence="3"/>
<dbReference type="RefSeq" id="WP_197446861.1">
    <property type="nucleotide sequence ID" value="NZ_CP036426.1"/>
</dbReference>
<organism evidence="3 4">
    <name type="scientific">Tautonia plasticadhaerens</name>
    <dbReference type="NCBI Taxonomy" id="2527974"/>
    <lineage>
        <taxon>Bacteria</taxon>
        <taxon>Pseudomonadati</taxon>
        <taxon>Planctomycetota</taxon>
        <taxon>Planctomycetia</taxon>
        <taxon>Isosphaerales</taxon>
        <taxon>Isosphaeraceae</taxon>
        <taxon>Tautonia</taxon>
    </lineage>
</organism>
<dbReference type="EMBL" id="CP036426">
    <property type="protein sequence ID" value="QDV34188.1"/>
    <property type="molecule type" value="Genomic_DNA"/>
</dbReference>
<keyword evidence="3" id="KW-0808">Transferase</keyword>
<accession>A0A518H021</accession>
<gene>
    <name evidence="3" type="primary">kanE_4</name>
    <name evidence="3" type="ORF">ElP_20720</name>
</gene>
<keyword evidence="3" id="KW-0328">Glycosyltransferase</keyword>
<dbReference type="Pfam" id="PF13692">
    <property type="entry name" value="Glyco_trans_1_4"/>
    <property type="match status" value="1"/>
</dbReference>
<feature type="region of interest" description="Disordered" evidence="1">
    <location>
        <begin position="400"/>
        <end position="421"/>
    </location>
</feature>
<protein>
    <submittedName>
        <fullName evidence="3">Alpha-D-kanosaminyltransferase</fullName>
        <ecNumber evidence="3">2.4.1.301</ecNumber>
    </submittedName>
</protein>
<dbReference type="Proteomes" id="UP000317835">
    <property type="component" value="Chromosome"/>
</dbReference>
<dbReference type="KEGG" id="tpla:ElP_20720"/>
<evidence type="ECO:0000259" key="2">
    <source>
        <dbReference type="Pfam" id="PF13439"/>
    </source>
</evidence>
<dbReference type="PANTHER" id="PTHR12526:SF636">
    <property type="entry name" value="BLL3647 PROTEIN"/>
    <property type="match status" value="1"/>
</dbReference>
<dbReference type="PANTHER" id="PTHR12526">
    <property type="entry name" value="GLYCOSYLTRANSFERASE"/>
    <property type="match status" value="1"/>
</dbReference>
<evidence type="ECO:0000313" key="3">
    <source>
        <dbReference type="EMBL" id="QDV34188.1"/>
    </source>
</evidence>
<evidence type="ECO:0000313" key="4">
    <source>
        <dbReference type="Proteomes" id="UP000317835"/>
    </source>
</evidence>
<sequence length="421" mass="44139">MRVLFFLNRYPAPSHGCMRRDAESLRAAGIDVVPCTIRRHPGPLGDEADRSERGRTHALLDVGASGLASATAGAWCARPGRASGAAGLALRVGSRSSRGPARHLAYFAEACALARLAEREGVDHIHAHFGNSTTIAMLCGAITGLPFSFTVHGPEEFDPADRPGLVEKCRRAAFVRAISEDAAGRLRDLAPSAAGRIHVVRIMVDPATLVGPEVEPPTAPRLAWVGRMVPRKGLDTLLDALALLAADPEPPEFELELIGDGPDRRRLERRAGALGLPGRIRFAGWGGPPDVRRAIRGARALVLPSEAEGLPNVLLEAMALGRPVVSTGVDGIPELVLDGVNGWLVPPGDPRALASAIREALLVPPARLGAMGAAGRLAVVERFGPEQGRRLASLFPSPAEVGRAVPGASSPMPEPQGASAP</sequence>
<reference evidence="3 4" key="1">
    <citation type="submission" date="2019-02" db="EMBL/GenBank/DDBJ databases">
        <title>Deep-cultivation of Planctomycetes and their phenomic and genomic characterization uncovers novel biology.</title>
        <authorList>
            <person name="Wiegand S."/>
            <person name="Jogler M."/>
            <person name="Boedeker C."/>
            <person name="Pinto D."/>
            <person name="Vollmers J."/>
            <person name="Rivas-Marin E."/>
            <person name="Kohn T."/>
            <person name="Peeters S.H."/>
            <person name="Heuer A."/>
            <person name="Rast P."/>
            <person name="Oberbeckmann S."/>
            <person name="Bunk B."/>
            <person name="Jeske O."/>
            <person name="Meyerdierks A."/>
            <person name="Storesund J.E."/>
            <person name="Kallscheuer N."/>
            <person name="Luecker S."/>
            <person name="Lage O.M."/>
            <person name="Pohl T."/>
            <person name="Merkel B.J."/>
            <person name="Hornburger P."/>
            <person name="Mueller R.-W."/>
            <person name="Bruemmer F."/>
            <person name="Labrenz M."/>
            <person name="Spormann A.M."/>
            <person name="Op den Camp H."/>
            <person name="Overmann J."/>
            <person name="Amann R."/>
            <person name="Jetten M.S.M."/>
            <person name="Mascher T."/>
            <person name="Medema M.H."/>
            <person name="Devos D.P."/>
            <person name="Kaster A.-K."/>
            <person name="Ovreas L."/>
            <person name="Rohde M."/>
            <person name="Galperin M.Y."/>
            <person name="Jogler C."/>
        </authorList>
    </citation>
    <scope>NUCLEOTIDE SEQUENCE [LARGE SCALE GENOMIC DNA]</scope>
    <source>
        <strain evidence="3 4">ElP</strain>
    </source>
</reference>
<dbReference type="AlphaFoldDB" id="A0A518H021"/>
<feature type="domain" description="Glycosyltransferase subfamily 4-like N-terminal" evidence="2">
    <location>
        <begin position="83"/>
        <end position="206"/>
    </location>
</feature>
<name>A0A518H021_9BACT</name>
<dbReference type="Gene3D" id="3.40.50.2000">
    <property type="entry name" value="Glycogen Phosphorylase B"/>
    <property type="match status" value="2"/>
</dbReference>
<dbReference type="GO" id="GO:0016757">
    <property type="term" value="F:glycosyltransferase activity"/>
    <property type="evidence" value="ECO:0007669"/>
    <property type="project" value="UniProtKB-KW"/>
</dbReference>
<proteinExistence type="predicted"/>
<evidence type="ECO:0000256" key="1">
    <source>
        <dbReference type="SAM" id="MobiDB-lite"/>
    </source>
</evidence>
<dbReference type="Pfam" id="PF13439">
    <property type="entry name" value="Glyco_transf_4"/>
    <property type="match status" value="1"/>
</dbReference>
<keyword evidence="4" id="KW-1185">Reference proteome</keyword>
<dbReference type="InterPro" id="IPR028098">
    <property type="entry name" value="Glyco_trans_4-like_N"/>
</dbReference>
<dbReference type="SUPFAM" id="SSF53756">
    <property type="entry name" value="UDP-Glycosyltransferase/glycogen phosphorylase"/>
    <property type="match status" value="1"/>
</dbReference>